<accession>A0ACC3CS62</accession>
<keyword evidence="2" id="KW-1185">Reference proteome</keyword>
<comment type="caution">
    <text evidence="1">The sequence shown here is derived from an EMBL/GenBank/DDBJ whole genome shotgun (WGS) entry which is preliminary data.</text>
</comment>
<dbReference type="EMBL" id="JAWDJW010012473">
    <property type="protein sequence ID" value="KAK3044065.1"/>
    <property type="molecule type" value="Genomic_DNA"/>
</dbReference>
<name>A0ACC3CS62_9PEZI</name>
<dbReference type="Proteomes" id="UP001186974">
    <property type="component" value="Unassembled WGS sequence"/>
</dbReference>
<evidence type="ECO:0000313" key="1">
    <source>
        <dbReference type="EMBL" id="KAK3044065.1"/>
    </source>
</evidence>
<protein>
    <submittedName>
        <fullName evidence="1">Uncharacterized protein</fullName>
    </submittedName>
</protein>
<gene>
    <name evidence="1" type="ORF">LTS18_002266</name>
</gene>
<organism evidence="1 2">
    <name type="scientific">Coniosporium uncinatum</name>
    <dbReference type="NCBI Taxonomy" id="93489"/>
    <lineage>
        <taxon>Eukaryota</taxon>
        <taxon>Fungi</taxon>
        <taxon>Dikarya</taxon>
        <taxon>Ascomycota</taxon>
        <taxon>Pezizomycotina</taxon>
        <taxon>Dothideomycetes</taxon>
        <taxon>Dothideomycetes incertae sedis</taxon>
        <taxon>Coniosporium</taxon>
    </lineage>
</organism>
<evidence type="ECO:0000313" key="2">
    <source>
        <dbReference type="Proteomes" id="UP001186974"/>
    </source>
</evidence>
<feature type="non-terminal residue" evidence="1">
    <location>
        <position position="1"/>
    </location>
</feature>
<reference evidence="1" key="1">
    <citation type="submission" date="2024-09" db="EMBL/GenBank/DDBJ databases">
        <title>Black Yeasts Isolated from many extreme environments.</title>
        <authorList>
            <person name="Coleine C."/>
            <person name="Stajich J.E."/>
            <person name="Selbmann L."/>
        </authorList>
    </citation>
    <scope>NUCLEOTIDE SEQUENCE</scope>
    <source>
        <strain evidence="1">CCFEE 5737</strain>
    </source>
</reference>
<sequence length="256" mass="28978">IWDQLKLRASMQERTPSMDSDNPDIVVHLSHSRDVAEPFKHPASRMVSRIIAADVRPPDMVSQVPLEAIRLNLVISKRRETNPRKRKRNVSTADAVRCDSLPEYWRSTKSFVNALCSDGSEEDQLFDSFTFRNPLEEMLLLPTDTPTLSLSSHTSMDDPWDEPWGQETFPVKDNTKQISTFPPHRSDARELIEDETIVNLIDGALRLTLCDRASKVGAKTKNNSLKARLADFAPALWSPQYLLVSGQEAYSVVPVY</sequence>
<proteinExistence type="predicted"/>